<comment type="caution">
    <text evidence="2">The sequence shown here is derived from an EMBL/GenBank/DDBJ whole genome shotgun (WGS) entry which is preliminary data.</text>
</comment>
<dbReference type="InterPro" id="IPR036397">
    <property type="entry name" value="RNaseH_sf"/>
</dbReference>
<keyword evidence="3" id="KW-1185">Reference proteome</keyword>
<evidence type="ECO:0000313" key="1">
    <source>
        <dbReference type="EMBL" id="CAF2131538.1"/>
    </source>
</evidence>
<dbReference type="Proteomes" id="UP000663856">
    <property type="component" value="Unassembled WGS sequence"/>
</dbReference>
<dbReference type="GO" id="GO:0003676">
    <property type="term" value="F:nucleic acid binding"/>
    <property type="evidence" value="ECO:0007669"/>
    <property type="project" value="InterPro"/>
</dbReference>
<name>A0A820GYF3_9BILA</name>
<accession>A0A820GYF3</accession>
<evidence type="ECO:0000313" key="2">
    <source>
        <dbReference type="EMBL" id="CAF4286977.1"/>
    </source>
</evidence>
<evidence type="ECO:0000313" key="3">
    <source>
        <dbReference type="Proteomes" id="UP000663866"/>
    </source>
</evidence>
<protein>
    <submittedName>
        <fullName evidence="2">Uncharacterized protein</fullName>
    </submittedName>
</protein>
<dbReference type="EMBL" id="CAJNRF010011429">
    <property type="protein sequence ID" value="CAF2131538.1"/>
    <property type="molecule type" value="Genomic_DNA"/>
</dbReference>
<dbReference type="AlphaFoldDB" id="A0A820GYF3"/>
<proteinExistence type="predicted"/>
<dbReference type="Gene3D" id="3.30.420.10">
    <property type="entry name" value="Ribonuclease H-like superfamily/Ribonuclease H"/>
    <property type="match status" value="1"/>
</dbReference>
<gene>
    <name evidence="2" type="ORF">OVN521_LOCUS30781</name>
    <name evidence="1" type="ORF">WKI299_LOCUS26392</name>
</gene>
<reference evidence="2" key="1">
    <citation type="submission" date="2021-02" db="EMBL/GenBank/DDBJ databases">
        <authorList>
            <person name="Nowell W R."/>
        </authorList>
    </citation>
    <scope>NUCLEOTIDE SEQUENCE</scope>
</reference>
<dbReference type="EMBL" id="CAJOBG010011958">
    <property type="protein sequence ID" value="CAF4286977.1"/>
    <property type="molecule type" value="Genomic_DNA"/>
</dbReference>
<dbReference type="Proteomes" id="UP000663866">
    <property type="component" value="Unassembled WGS sequence"/>
</dbReference>
<organism evidence="2 3">
    <name type="scientific">Rotaria magnacalcarata</name>
    <dbReference type="NCBI Taxonomy" id="392030"/>
    <lineage>
        <taxon>Eukaryota</taxon>
        <taxon>Metazoa</taxon>
        <taxon>Spiralia</taxon>
        <taxon>Gnathifera</taxon>
        <taxon>Rotifera</taxon>
        <taxon>Eurotatoria</taxon>
        <taxon>Bdelloidea</taxon>
        <taxon>Philodinida</taxon>
        <taxon>Philodinidae</taxon>
        <taxon>Rotaria</taxon>
    </lineage>
</organism>
<sequence>MRCTKSISIPSPVHYAHLAAYGSRALSFDDDRTTDIVDEDGEDEQVASDSLNDIETKLMVLDLKVADDMWFI</sequence>